<dbReference type="PANTHER" id="PTHR30345">
    <property type="entry name" value="RIBOSE-5-PHOSPHATE ISOMERASE B"/>
    <property type="match status" value="1"/>
</dbReference>
<sequence length="154" mass="16935">MKVAIASDHRGFSLKTDLMTQFYNVEGGVEWVDLGPEVYSPTDDYVVYAIKLVEHMQTNPDTSFGVLICGSGVGMSIVANRFIGIRAGLGFNVDQVKEARSADDINVLALPSDFTSLVHARNVVEMFLVTAYDNLPAHQRRLDELRQLEGGKDG</sequence>
<organism evidence="2 3">
    <name type="scientific">candidate division WWE3 bacterium</name>
    <dbReference type="NCBI Taxonomy" id="2053526"/>
    <lineage>
        <taxon>Bacteria</taxon>
        <taxon>Katanobacteria</taxon>
    </lineage>
</organism>
<dbReference type="GO" id="GO:0004751">
    <property type="term" value="F:ribose-5-phosphate isomerase activity"/>
    <property type="evidence" value="ECO:0007669"/>
    <property type="project" value="TreeGrafter"/>
</dbReference>
<dbReference type="NCBIfam" id="TIGR00689">
    <property type="entry name" value="rpiB_lacA_lacB"/>
    <property type="match status" value="1"/>
</dbReference>
<dbReference type="PANTHER" id="PTHR30345:SF0">
    <property type="entry name" value="DNA DAMAGE-REPAIR_TOLERATION PROTEIN DRT102"/>
    <property type="match status" value="1"/>
</dbReference>
<dbReference type="EMBL" id="JAGQKZ010000001">
    <property type="protein sequence ID" value="MCA9391591.1"/>
    <property type="molecule type" value="Genomic_DNA"/>
</dbReference>
<dbReference type="AlphaFoldDB" id="A0A955LJP9"/>
<dbReference type="Proteomes" id="UP000751518">
    <property type="component" value="Unassembled WGS sequence"/>
</dbReference>
<dbReference type="PIRSF" id="PIRSF005384">
    <property type="entry name" value="RpiB_LacA_B"/>
    <property type="match status" value="1"/>
</dbReference>
<gene>
    <name evidence="2" type="ORF">KC614_00110</name>
</gene>
<evidence type="ECO:0000256" key="1">
    <source>
        <dbReference type="ARBA" id="ARBA00008754"/>
    </source>
</evidence>
<dbReference type="InterPro" id="IPR003500">
    <property type="entry name" value="RpiB_LacA_LacB"/>
</dbReference>
<reference evidence="2" key="1">
    <citation type="submission" date="2020-04" db="EMBL/GenBank/DDBJ databases">
        <authorList>
            <person name="Zhang T."/>
        </authorList>
    </citation>
    <scope>NUCLEOTIDE SEQUENCE</scope>
    <source>
        <strain evidence="2">HKST-UBA03</strain>
    </source>
</reference>
<protein>
    <submittedName>
        <fullName evidence="2">RpiB/LacA/LacB family sugar-phosphate isomerase</fullName>
    </submittedName>
</protein>
<dbReference type="Gene3D" id="3.40.1400.10">
    <property type="entry name" value="Sugar-phosphate isomerase, RpiB/LacA/LacB"/>
    <property type="match status" value="1"/>
</dbReference>
<comment type="caution">
    <text evidence="2">The sequence shown here is derived from an EMBL/GenBank/DDBJ whole genome shotgun (WGS) entry which is preliminary data.</text>
</comment>
<evidence type="ECO:0000313" key="2">
    <source>
        <dbReference type="EMBL" id="MCA9391591.1"/>
    </source>
</evidence>
<comment type="similarity">
    <text evidence="1">Belongs to the LacAB/RpiB family.</text>
</comment>
<accession>A0A955LJP9</accession>
<name>A0A955LJP9_UNCKA</name>
<dbReference type="Pfam" id="PF02502">
    <property type="entry name" value="LacAB_rpiB"/>
    <property type="match status" value="1"/>
</dbReference>
<evidence type="ECO:0000313" key="3">
    <source>
        <dbReference type="Proteomes" id="UP000751518"/>
    </source>
</evidence>
<dbReference type="SUPFAM" id="SSF89623">
    <property type="entry name" value="Ribose/Galactose isomerase RpiB/AlsB"/>
    <property type="match status" value="1"/>
</dbReference>
<keyword evidence="2" id="KW-0413">Isomerase</keyword>
<reference evidence="2" key="2">
    <citation type="journal article" date="2021" name="Microbiome">
        <title>Successional dynamics and alternative stable states in a saline activated sludge microbial community over 9 years.</title>
        <authorList>
            <person name="Wang Y."/>
            <person name="Ye J."/>
            <person name="Ju F."/>
            <person name="Liu L."/>
            <person name="Boyd J.A."/>
            <person name="Deng Y."/>
            <person name="Parks D.H."/>
            <person name="Jiang X."/>
            <person name="Yin X."/>
            <person name="Woodcroft B.J."/>
            <person name="Tyson G.W."/>
            <person name="Hugenholtz P."/>
            <person name="Polz M.F."/>
            <person name="Zhang T."/>
        </authorList>
    </citation>
    <scope>NUCLEOTIDE SEQUENCE</scope>
    <source>
        <strain evidence="2">HKST-UBA03</strain>
    </source>
</reference>
<proteinExistence type="inferred from homology"/>
<dbReference type="GO" id="GO:0019316">
    <property type="term" value="P:D-allose catabolic process"/>
    <property type="evidence" value="ECO:0007669"/>
    <property type="project" value="TreeGrafter"/>
</dbReference>
<dbReference type="GO" id="GO:0009052">
    <property type="term" value="P:pentose-phosphate shunt, non-oxidative branch"/>
    <property type="evidence" value="ECO:0007669"/>
    <property type="project" value="TreeGrafter"/>
</dbReference>
<dbReference type="InterPro" id="IPR036569">
    <property type="entry name" value="RpiB_LacA_LacB_sf"/>
</dbReference>